<keyword evidence="1" id="KW-0418">Kinase</keyword>
<reference evidence="1" key="1">
    <citation type="journal article" date="2008" name="ISME J.">
        <title>Genomic patterns of recombination, clonal divergence and environment in marine microbial populations.</title>
        <authorList>
            <person name="Konstantinidis K.T."/>
            <person name="Delong E.F."/>
        </authorList>
    </citation>
    <scope>NUCLEOTIDE SEQUENCE</scope>
</reference>
<evidence type="ECO:0000313" key="1">
    <source>
        <dbReference type="EMBL" id="ABZ06683.1"/>
    </source>
</evidence>
<dbReference type="GO" id="GO:0016301">
    <property type="term" value="F:kinase activity"/>
    <property type="evidence" value="ECO:0007669"/>
    <property type="project" value="UniProtKB-KW"/>
</dbReference>
<proteinExistence type="predicted"/>
<gene>
    <name evidence="1" type="ORF">ALOHA_HF4000137B17ctg1g20</name>
</gene>
<sequence length="310" mass="34459">MDEGFEQRMVEVHGETGREWLTRLPEILSLCARRWSLTVMPPFEALSYNYVTPARRQDGTPAVLKLGVPDPEIESEIEALRIFDGDGIARLLESDIDLGAMLIERLEPGDTLLSVEDDEQATSIAAGVMRNLWKPAPVNHPFPAAERWGLGFGRLRKTFDGGSGPFPSGLVDRAESLFSELLASIGDPFLIHGDLHHENILSNEGRSSGQNDEREPWLAIDPQGLVAEREYEVGALLRNPMPQLLDGSNPERVIARRIAQLTEELGFDRERILGWGLSQAVLSAWWSYEDEGHGWESAIAVAEIFEGLIP</sequence>
<protein>
    <submittedName>
        <fullName evidence="1">Putative aminoglycoside/hydroxyurea antibiotic resistance kinase</fullName>
    </submittedName>
</protein>
<dbReference type="GO" id="GO:0016773">
    <property type="term" value="F:phosphotransferase activity, alcohol group as acceptor"/>
    <property type="evidence" value="ECO:0007669"/>
    <property type="project" value="InterPro"/>
</dbReference>
<dbReference type="AlphaFoldDB" id="B3T274"/>
<organism evidence="1">
    <name type="scientific">uncultured marine microorganism HF4000_137B17</name>
    <dbReference type="NCBI Taxonomy" id="455523"/>
    <lineage>
        <taxon>unclassified sequences</taxon>
        <taxon>environmental samples</taxon>
    </lineage>
</organism>
<dbReference type="SUPFAM" id="SSF56112">
    <property type="entry name" value="Protein kinase-like (PK-like)"/>
    <property type="match status" value="1"/>
</dbReference>
<dbReference type="EMBL" id="EU016582">
    <property type="protein sequence ID" value="ABZ06683.1"/>
    <property type="molecule type" value="Genomic_DNA"/>
</dbReference>
<dbReference type="GO" id="GO:0019748">
    <property type="term" value="P:secondary metabolic process"/>
    <property type="evidence" value="ECO:0007669"/>
    <property type="project" value="InterPro"/>
</dbReference>
<accession>B3T274</accession>
<dbReference type="InterPro" id="IPR011009">
    <property type="entry name" value="Kinase-like_dom_sf"/>
</dbReference>
<name>B3T274_9ZZZZ</name>
<keyword evidence="1" id="KW-0808">Transferase</keyword>
<dbReference type="Pfam" id="PF04655">
    <property type="entry name" value="APH_6_hur"/>
    <property type="match status" value="1"/>
</dbReference>
<dbReference type="InterPro" id="IPR006748">
    <property type="entry name" value="NH2Glyco/OHUrea_AB-resist_kin"/>
</dbReference>